<accession>A0A1E3AUI3</accession>
<dbReference type="InterPro" id="IPR043757">
    <property type="entry name" value="DUF5703_N"/>
</dbReference>
<dbReference type="Gene3D" id="1.50.10.10">
    <property type="match status" value="1"/>
</dbReference>
<dbReference type="EMBL" id="MCGI01000002">
    <property type="protein sequence ID" value="ODM11856.1"/>
    <property type="molecule type" value="Genomic_DNA"/>
</dbReference>
<organism evidence="2 3">
    <name type="scientific">Eisenbergiella tayi</name>
    <dbReference type="NCBI Taxonomy" id="1432052"/>
    <lineage>
        <taxon>Bacteria</taxon>
        <taxon>Bacillati</taxon>
        <taxon>Bacillota</taxon>
        <taxon>Clostridia</taxon>
        <taxon>Lachnospirales</taxon>
        <taxon>Lachnospiraceae</taxon>
        <taxon>Eisenbergiella</taxon>
    </lineage>
</organism>
<dbReference type="RefSeq" id="WP_069157036.1">
    <property type="nucleotide sequence ID" value="NZ_DBFYTC010000210.1"/>
</dbReference>
<comment type="caution">
    <text evidence="2">The sequence shown here is derived from an EMBL/GenBank/DDBJ whole genome shotgun (WGS) entry which is preliminary data.</text>
</comment>
<proteinExistence type="predicted"/>
<dbReference type="GeneID" id="93303871"/>
<dbReference type="SUPFAM" id="SSF48208">
    <property type="entry name" value="Six-hairpin glycosidases"/>
    <property type="match status" value="1"/>
</dbReference>
<dbReference type="InterPro" id="IPR008928">
    <property type="entry name" value="6-hairpin_glycosidase_sf"/>
</dbReference>
<dbReference type="Pfam" id="PF18961">
    <property type="entry name" value="DUF5703_N"/>
    <property type="match status" value="1"/>
</dbReference>
<evidence type="ECO:0000313" key="3">
    <source>
        <dbReference type="Proteomes" id="UP000095003"/>
    </source>
</evidence>
<protein>
    <recommendedName>
        <fullName evidence="1">DUF5703 domain-containing protein</fullName>
    </recommendedName>
</protein>
<dbReference type="GO" id="GO:0005975">
    <property type="term" value="P:carbohydrate metabolic process"/>
    <property type="evidence" value="ECO:0007669"/>
    <property type="project" value="InterPro"/>
</dbReference>
<dbReference type="AlphaFoldDB" id="A0A1E3AUI3"/>
<feature type="domain" description="DUF5703" evidence="1">
    <location>
        <begin position="15"/>
        <end position="272"/>
    </location>
</feature>
<evidence type="ECO:0000259" key="1">
    <source>
        <dbReference type="Pfam" id="PF18961"/>
    </source>
</evidence>
<evidence type="ECO:0000313" key="2">
    <source>
        <dbReference type="EMBL" id="ODM11856.1"/>
    </source>
</evidence>
<dbReference type="GO" id="GO:0004560">
    <property type="term" value="F:alpha-L-fucosidase activity"/>
    <property type="evidence" value="ECO:0007669"/>
    <property type="project" value="TreeGrafter"/>
</dbReference>
<sequence length="765" mass="87347">MGMKEKSRVSQYDVVYHSPGKSDRSAMPLGNGELAVSVWMDEKGVLRFYLARTDAVTELDRTVKLGMVEVRTAPGFLSDGDFIQRLELEHGIVHMKSCGKELWIWVDDASDIVYVSGRMKQEMKVKVRYYTWRTEKNLPWNSPVRSTGLTEAADMVDELEDRICFHHINGENGIEHLARLQCVDDLSCVPDLLTGRIFGGIMYLEGGRRVGYELVKGECTDFCLKVATHSAQLEEREWLGRVDGMLKGSRTADESREATAVSWEAFWKKSYIFVEGDKERKPVYNERILDCVSEPMECTGTASPVTRGYLLTKYMLACCKDGNFPVFYNGMLFNLCPGNREHLGVMEFVSGFTRIPCGEYPTLSINPDERSWSNEHLWQNLRLPYYTMLATGDFDSLKRLFVYFRRFWELNRIRAERFYHAGGQHNTEMTLSCGLQSEDIYGLEREGKPDGWSDNRWGGAIDISPGLELTHLMFAYYLYTMDEEFLRTQALPYARELLRYIETRFEDREKGKIVIGPLQSVETYFDTVNPTPVIAGMRAVLRDILELPEQLVDDRDFFERIYEMTPEIPTGVWNGEKVVKPAEEYEDVRRNVEAPELYAIYPFGLMGKYEDGKKAYHTFLHALETGGQMKPHILGENPGAPCYSGWQYIGNAAALLGLGDTAGTILENNCALQNPGSRFPAMWGPVYDAVPDTDHGANIMNLLQLMVLQCRKEKIYVLPALPDSWDVSFRLYAPYQTIVEAVYEEGRLISLRTIPESRMSDVIMG</sequence>
<name>A0A1E3AUI3_9FIRM</name>
<dbReference type="PATRIC" id="fig|1432052.3.peg.2726"/>
<dbReference type="InterPro" id="IPR012341">
    <property type="entry name" value="6hp_glycosidase-like_sf"/>
</dbReference>
<dbReference type="Proteomes" id="UP000095003">
    <property type="component" value="Unassembled WGS sequence"/>
</dbReference>
<dbReference type="PANTHER" id="PTHR31084:SF0">
    <property type="entry name" value="ALPHA-L-FUCOSIDASE 2"/>
    <property type="match status" value="1"/>
</dbReference>
<dbReference type="PANTHER" id="PTHR31084">
    <property type="entry name" value="ALPHA-L-FUCOSIDASE 2"/>
    <property type="match status" value="1"/>
</dbReference>
<gene>
    <name evidence="2" type="ORF">BEH84_02471</name>
</gene>
<reference evidence="2 3" key="1">
    <citation type="submission" date="2016-07" db="EMBL/GenBank/DDBJ databases">
        <title>Characterization of isolates of Eisenbergiella tayi derived from blood cultures, using whole genome sequencing.</title>
        <authorList>
            <person name="Burdz T."/>
            <person name="Wiebe D."/>
            <person name="Huynh C."/>
            <person name="Bernard K."/>
        </authorList>
    </citation>
    <scope>NUCLEOTIDE SEQUENCE [LARGE SCALE GENOMIC DNA]</scope>
    <source>
        <strain evidence="2 3">NML 120489</strain>
    </source>
</reference>